<sequence length="119" mass="13319">MNYSSLKRNVLTKRHVWTNVVWQNVSSIASQCISSVDDASGKISSASIRTSLKLILRKESIQKWTVLDDNDCEICVVNGQLEKVQLREKDDADYLDNPIYTWPACGVTGIPVHAINPQS</sequence>
<organism evidence="1 2">
    <name type="scientific">Dreissena polymorpha</name>
    <name type="common">Zebra mussel</name>
    <name type="synonym">Mytilus polymorpha</name>
    <dbReference type="NCBI Taxonomy" id="45954"/>
    <lineage>
        <taxon>Eukaryota</taxon>
        <taxon>Metazoa</taxon>
        <taxon>Spiralia</taxon>
        <taxon>Lophotrochozoa</taxon>
        <taxon>Mollusca</taxon>
        <taxon>Bivalvia</taxon>
        <taxon>Autobranchia</taxon>
        <taxon>Heteroconchia</taxon>
        <taxon>Euheterodonta</taxon>
        <taxon>Imparidentia</taxon>
        <taxon>Neoheterodontei</taxon>
        <taxon>Myida</taxon>
        <taxon>Dreissenoidea</taxon>
        <taxon>Dreissenidae</taxon>
        <taxon>Dreissena</taxon>
    </lineage>
</organism>
<keyword evidence="2" id="KW-1185">Reference proteome</keyword>
<dbReference type="AlphaFoldDB" id="A0A9D4FUH4"/>
<accession>A0A9D4FUH4</accession>
<reference evidence="1" key="1">
    <citation type="journal article" date="2019" name="bioRxiv">
        <title>The Genome of the Zebra Mussel, Dreissena polymorpha: A Resource for Invasive Species Research.</title>
        <authorList>
            <person name="McCartney M.A."/>
            <person name="Auch B."/>
            <person name="Kono T."/>
            <person name="Mallez S."/>
            <person name="Zhang Y."/>
            <person name="Obille A."/>
            <person name="Becker A."/>
            <person name="Abrahante J.E."/>
            <person name="Garbe J."/>
            <person name="Badalamenti J.P."/>
            <person name="Herman A."/>
            <person name="Mangelson H."/>
            <person name="Liachko I."/>
            <person name="Sullivan S."/>
            <person name="Sone E.D."/>
            <person name="Koren S."/>
            <person name="Silverstein K.A.T."/>
            <person name="Beckman K.B."/>
            <person name="Gohl D.M."/>
        </authorList>
    </citation>
    <scope>NUCLEOTIDE SEQUENCE</scope>
    <source>
        <strain evidence="1">Duluth1</strain>
        <tissue evidence="1">Whole animal</tissue>
    </source>
</reference>
<evidence type="ECO:0000313" key="1">
    <source>
        <dbReference type="EMBL" id="KAH3803864.1"/>
    </source>
</evidence>
<reference evidence="1" key="2">
    <citation type="submission" date="2020-11" db="EMBL/GenBank/DDBJ databases">
        <authorList>
            <person name="McCartney M.A."/>
            <person name="Auch B."/>
            <person name="Kono T."/>
            <person name="Mallez S."/>
            <person name="Becker A."/>
            <person name="Gohl D.M."/>
            <person name="Silverstein K.A.T."/>
            <person name="Koren S."/>
            <person name="Bechman K.B."/>
            <person name="Herman A."/>
            <person name="Abrahante J.E."/>
            <person name="Garbe J."/>
        </authorList>
    </citation>
    <scope>NUCLEOTIDE SEQUENCE</scope>
    <source>
        <strain evidence="1">Duluth1</strain>
        <tissue evidence="1">Whole animal</tissue>
    </source>
</reference>
<comment type="caution">
    <text evidence="1">The sequence shown here is derived from an EMBL/GenBank/DDBJ whole genome shotgun (WGS) entry which is preliminary data.</text>
</comment>
<gene>
    <name evidence="1" type="ORF">DPMN_132134</name>
</gene>
<protein>
    <submittedName>
        <fullName evidence="1">Uncharacterized protein</fullName>
    </submittedName>
</protein>
<proteinExistence type="predicted"/>
<name>A0A9D4FUH4_DREPO</name>
<dbReference type="EMBL" id="JAIWYP010000006">
    <property type="protein sequence ID" value="KAH3803864.1"/>
    <property type="molecule type" value="Genomic_DNA"/>
</dbReference>
<evidence type="ECO:0000313" key="2">
    <source>
        <dbReference type="Proteomes" id="UP000828390"/>
    </source>
</evidence>
<dbReference type="Proteomes" id="UP000828390">
    <property type="component" value="Unassembled WGS sequence"/>
</dbReference>